<comment type="caution">
    <text evidence="3">The sequence shown here is derived from an EMBL/GenBank/DDBJ whole genome shotgun (WGS) entry which is preliminary data.</text>
</comment>
<dbReference type="EMBL" id="QJTD01000001">
    <property type="protein sequence ID" value="PYE83193.1"/>
    <property type="molecule type" value="Genomic_DNA"/>
</dbReference>
<reference evidence="3 4" key="1">
    <citation type="submission" date="2018-06" db="EMBL/GenBank/DDBJ databases">
        <title>Genomic Encyclopedia of Type Strains, Phase III (KMG-III): the genomes of soil and plant-associated and newly described type strains.</title>
        <authorList>
            <person name="Whitman W."/>
        </authorList>
    </citation>
    <scope>NUCLEOTIDE SEQUENCE [LARGE SCALE GENOMIC DNA]</scope>
    <source>
        <strain evidence="3 4">CECT 7945</strain>
    </source>
</reference>
<protein>
    <submittedName>
        <fullName evidence="3">Putative secreted protein (Por secretion system target)</fullName>
    </submittedName>
</protein>
<evidence type="ECO:0000259" key="2">
    <source>
        <dbReference type="Pfam" id="PF18962"/>
    </source>
</evidence>
<dbReference type="InterPro" id="IPR030916">
    <property type="entry name" value="ELWxxDGT_rpt"/>
</dbReference>
<evidence type="ECO:0000313" key="3">
    <source>
        <dbReference type="EMBL" id="PYE83193.1"/>
    </source>
</evidence>
<evidence type="ECO:0000313" key="4">
    <source>
        <dbReference type="Proteomes" id="UP000248054"/>
    </source>
</evidence>
<dbReference type="NCBIfam" id="TIGR04183">
    <property type="entry name" value="Por_Secre_tail"/>
    <property type="match status" value="1"/>
</dbReference>
<dbReference type="Pfam" id="PF18962">
    <property type="entry name" value="Por_Secre_tail"/>
    <property type="match status" value="1"/>
</dbReference>
<keyword evidence="1" id="KW-0732">Signal</keyword>
<gene>
    <name evidence="3" type="ORF">DFQ11_101624</name>
</gene>
<feature type="domain" description="Secretion system C-terminal sorting" evidence="2">
    <location>
        <begin position="494"/>
        <end position="560"/>
    </location>
</feature>
<name>A0A2V4YGZ9_9FLAO</name>
<dbReference type="RefSeq" id="WP_110474146.1">
    <property type="nucleotide sequence ID" value="NZ_BMWQ01000001.1"/>
</dbReference>
<evidence type="ECO:0000256" key="1">
    <source>
        <dbReference type="ARBA" id="ARBA00022729"/>
    </source>
</evidence>
<keyword evidence="4" id="KW-1185">Reference proteome</keyword>
<dbReference type="AlphaFoldDB" id="A0A2V4YGZ9"/>
<dbReference type="Proteomes" id="UP000248054">
    <property type="component" value="Unassembled WGS sequence"/>
</dbReference>
<dbReference type="OrthoDB" id="1489153at2"/>
<accession>A0A2V4YGZ9</accession>
<sequence length="562" mass="62711">MKQQRLNLLGSNIRNTVLLVICSIFSTQLMAQTFEMVKDINNGQYGSNPRHLYVYNGKLYFKAYDSDGLNPWVSDGTTEGTQKLININSIGSGSFQSTVNFFGFNDKVYFKDVTAEYGTELWMTDGTTEGTELMMDISPGTEGSNPSELTEMNGQFFFRAGDGTHGSELWVSDGTATGTTMVKDINLGPDSAIPYDLTEFNGKLYFRADNGVHGKELWVSDGTSSGTYMLKDIYQGAEGSDPAEFTVANGELFFAADDGIHGEELWKTDGTLEGTVLVKDIDDDHIPNGLPRDSEPRNFVEYNGKLYFSANLADEGRELYVSDGTTQGTYLFFDFYSGIRNSGSPSFFHEFNGNLYFRATDGSHGSELWVTNGTVEGTSLVKDLYPGPQSGGPMELMDYNNDLYFIGYTTDDNSINLNSQLWTSDGTESGTTPIFPEDATYTSNSVERMYNKIVEFNGSIYFRAKYNGYGFELWKYTSNNLGIEDASKRKVTAYPNPVNDILYFNTTTETIQKVDLFTVTGQRLKTWEDQSDIDISEFAPGIYFVKITTNTHHTEIKQVIKN</sequence>
<dbReference type="InterPro" id="IPR026444">
    <property type="entry name" value="Secre_tail"/>
</dbReference>
<dbReference type="NCBIfam" id="TIGR04534">
    <property type="entry name" value="ELWxxDGT_rpt"/>
    <property type="match status" value="3"/>
</dbReference>
<organism evidence="3 4">
    <name type="scientific">Winogradskyella epiphytica</name>
    <dbReference type="NCBI Taxonomy" id="262005"/>
    <lineage>
        <taxon>Bacteria</taxon>
        <taxon>Pseudomonadati</taxon>
        <taxon>Bacteroidota</taxon>
        <taxon>Flavobacteriia</taxon>
        <taxon>Flavobacteriales</taxon>
        <taxon>Flavobacteriaceae</taxon>
        <taxon>Winogradskyella</taxon>
    </lineage>
</organism>
<proteinExistence type="predicted"/>